<gene>
    <name evidence="2" type="ORF">U27_03437</name>
</gene>
<organism evidence="2">
    <name type="scientific">Vecturithrix granuli</name>
    <dbReference type="NCBI Taxonomy" id="1499967"/>
    <lineage>
        <taxon>Bacteria</taxon>
        <taxon>Candidatus Moduliflexota</taxon>
        <taxon>Candidatus Vecturitrichia</taxon>
        <taxon>Candidatus Vecturitrichales</taxon>
        <taxon>Candidatus Vecturitrichaceae</taxon>
        <taxon>Candidatus Vecturithrix</taxon>
    </lineage>
</organism>
<dbReference type="EMBL" id="DF820464">
    <property type="protein sequence ID" value="GAK56475.1"/>
    <property type="molecule type" value="Genomic_DNA"/>
</dbReference>
<dbReference type="Proteomes" id="UP000030661">
    <property type="component" value="Unassembled WGS sequence"/>
</dbReference>
<accession>A0A081BVX0</accession>
<proteinExistence type="predicted"/>
<protein>
    <recommendedName>
        <fullName evidence="4">DUF2281 domain-containing protein</fullName>
    </recommendedName>
</protein>
<reference evidence="2" key="1">
    <citation type="journal article" date="2015" name="PeerJ">
        <title>First genomic representation of candidate bacterial phylum KSB3 points to enhanced environmental sensing as a trigger of wastewater bulking.</title>
        <authorList>
            <person name="Sekiguchi Y."/>
            <person name="Ohashi A."/>
            <person name="Parks D.H."/>
            <person name="Yamauchi T."/>
            <person name="Tyson G.W."/>
            <person name="Hugenholtz P."/>
        </authorList>
    </citation>
    <scope>NUCLEOTIDE SEQUENCE [LARGE SCALE GENOMIC DNA]</scope>
</reference>
<dbReference type="HOGENOM" id="CLU_2566873_0_0_0"/>
<sequence length="81" mass="9274">MTAHIMQPRVSERVLTVLKTLNTQQLGEVLLFMEFLKTKEQQEAGKDLFWLSITHEANPNVTLDDVRTRPPEHGGYSENHG</sequence>
<evidence type="ECO:0000256" key="1">
    <source>
        <dbReference type="SAM" id="MobiDB-lite"/>
    </source>
</evidence>
<dbReference type="AlphaFoldDB" id="A0A081BVX0"/>
<name>A0A081BVX0_VECG1</name>
<evidence type="ECO:0000313" key="3">
    <source>
        <dbReference type="Proteomes" id="UP000030661"/>
    </source>
</evidence>
<evidence type="ECO:0008006" key="4">
    <source>
        <dbReference type="Google" id="ProtNLM"/>
    </source>
</evidence>
<feature type="region of interest" description="Disordered" evidence="1">
    <location>
        <begin position="62"/>
        <end position="81"/>
    </location>
</feature>
<keyword evidence="3" id="KW-1185">Reference proteome</keyword>
<evidence type="ECO:0000313" key="2">
    <source>
        <dbReference type="EMBL" id="GAK56475.1"/>
    </source>
</evidence>